<name>A0A8T3YIN5_9ARCH</name>
<evidence type="ECO:0000313" key="9">
    <source>
        <dbReference type="Proteomes" id="UP000732298"/>
    </source>
</evidence>
<dbReference type="GO" id="GO:0005840">
    <property type="term" value="C:ribosome"/>
    <property type="evidence" value="ECO:0007669"/>
    <property type="project" value="UniProtKB-KW"/>
</dbReference>
<dbReference type="InterPro" id="IPR019970">
    <property type="entry name" value="Ribosomall_uL4-arc"/>
</dbReference>
<proteinExistence type="inferred from homology"/>
<keyword evidence="5" id="KW-0687">Ribonucleoprotein</keyword>
<reference evidence="8" key="1">
    <citation type="submission" date="2020-07" db="EMBL/GenBank/DDBJ databases">
        <title>Huge and variable diversity of episymbiotic CPR bacteria and DPANN archaea in groundwater ecosystems.</title>
        <authorList>
            <person name="He C.Y."/>
            <person name="Keren R."/>
            <person name="Whittaker M."/>
            <person name="Farag I.F."/>
            <person name="Doudna J."/>
            <person name="Cate J.H.D."/>
            <person name="Banfield J.F."/>
        </authorList>
    </citation>
    <scope>NUCLEOTIDE SEQUENCE</scope>
    <source>
        <strain evidence="8">NC_groundwater_1296_Ag_S-0.2um_52_80</strain>
    </source>
</reference>
<sequence>MKAQVISIEGKKVSEIELPRQFSADINEGLIRRAVLAIQSARVQPHYPTPHSGRYNTALYVGARGKPTMHRTINVGHARKPRLKNRRGLLAGQVAGIPGVVGGPKAHPPKLNKVWAEKINEKEKRTATASAISATADAKLVKKRGHLFSDSIHFPIVVEAKFEELDRTKRVADAFRAIGVIADVEKARAKKTIRAGKGKKRGRAYKRRKSVLVVAANTAKINMGARNLEGVDVIAAKSLNANVLAPGALPGRLTIWTEGAIKELAKNELKPGEAKA</sequence>
<evidence type="ECO:0000256" key="1">
    <source>
        <dbReference type="ARBA" id="ARBA00010528"/>
    </source>
</evidence>
<dbReference type="GO" id="GO:0003735">
    <property type="term" value="F:structural constituent of ribosome"/>
    <property type="evidence" value="ECO:0007669"/>
    <property type="project" value="InterPro"/>
</dbReference>
<dbReference type="Gene3D" id="3.40.1370.10">
    <property type="match status" value="1"/>
</dbReference>
<dbReference type="InterPro" id="IPR023574">
    <property type="entry name" value="Ribosomal_uL4_dom_sf"/>
</dbReference>
<dbReference type="GO" id="GO:1990904">
    <property type="term" value="C:ribonucleoprotein complex"/>
    <property type="evidence" value="ECO:0007669"/>
    <property type="project" value="UniProtKB-KW"/>
</dbReference>
<evidence type="ECO:0000313" key="8">
    <source>
        <dbReference type="EMBL" id="MBI4210123.1"/>
    </source>
</evidence>
<dbReference type="EMBL" id="JACQPB010000019">
    <property type="protein sequence ID" value="MBI4210123.1"/>
    <property type="molecule type" value="Genomic_DNA"/>
</dbReference>
<dbReference type="Pfam" id="PF00573">
    <property type="entry name" value="Ribosomal_L4"/>
    <property type="match status" value="1"/>
</dbReference>
<protein>
    <recommendedName>
        <fullName evidence="6 7">50S ribosomal protein L4</fullName>
    </recommendedName>
</protein>
<gene>
    <name evidence="8" type="ORF">HY544_01275</name>
</gene>
<dbReference type="PANTHER" id="PTHR19431">
    <property type="entry name" value="60S RIBOSOMAL PROTEIN L4"/>
    <property type="match status" value="1"/>
</dbReference>
<dbReference type="InterPro" id="IPR045240">
    <property type="entry name" value="Ribosomal_uL4_euk/arch"/>
</dbReference>
<dbReference type="PROSITE" id="PS00939">
    <property type="entry name" value="RIBOSOMAL_L1E"/>
    <property type="match status" value="1"/>
</dbReference>
<dbReference type="InterPro" id="IPR013000">
    <property type="entry name" value="Ribosomal_uL4_euk/arc_CS"/>
</dbReference>
<accession>A0A8T3YIN5</accession>
<evidence type="ECO:0000256" key="3">
    <source>
        <dbReference type="ARBA" id="ARBA00022884"/>
    </source>
</evidence>
<dbReference type="Proteomes" id="UP000732298">
    <property type="component" value="Unassembled WGS sequence"/>
</dbReference>
<keyword evidence="2" id="KW-0699">rRNA-binding</keyword>
<evidence type="ECO:0000256" key="7">
    <source>
        <dbReference type="NCBIfam" id="TIGR03672"/>
    </source>
</evidence>
<organism evidence="8 9">
    <name type="scientific">Candidatus Iainarchaeum sp</name>
    <dbReference type="NCBI Taxonomy" id="3101447"/>
    <lineage>
        <taxon>Archaea</taxon>
        <taxon>Candidatus Iainarchaeota</taxon>
        <taxon>Candidatus Iainarchaeia</taxon>
        <taxon>Candidatus Iainarchaeales</taxon>
        <taxon>Candidatus Iainarchaeaceae</taxon>
        <taxon>Candidatus Iainarchaeum</taxon>
    </lineage>
</organism>
<evidence type="ECO:0000256" key="2">
    <source>
        <dbReference type="ARBA" id="ARBA00022730"/>
    </source>
</evidence>
<comment type="caution">
    <text evidence="8">The sequence shown here is derived from an EMBL/GenBank/DDBJ whole genome shotgun (WGS) entry which is preliminary data.</text>
</comment>
<evidence type="ECO:0000256" key="5">
    <source>
        <dbReference type="ARBA" id="ARBA00023274"/>
    </source>
</evidence>
<dbReference type="InterPro" id="IPR002136">
    <property type="entry name" value="Ribosomal_uL4"/>
</dbReference>
<keyword evidence="4 8" id="KW-0689">Ribosomal protein</keyword>
<comment type="similarity">
    <text evidence="1">Belongs to the universal ribosomal protein uL4 family.</text>
</comment>
<dbReference type="AlphaFoldDB" id="A0A8T3YIN5"/>
<dbReference type="SUPFAM" id="SSF52166">
    <property type="entry name" value="Ribosomal protein L4"/>
    <property type="match status" value="1"/>
</dbReference>
<evidence type="ECO:0000256" key="4">
    <source>
        <dbReference type="ARBA" id="ARBA00022980"/>
    </source>
</evidence>
<dbReference type="NCBIfam" id="TIGR03672">
    <property type="entry name" value="rpl4p_arch"/>
    <property type="match status" value="1"/>
</dbReference>
<evidence type="ECO:0000256" key="6">
    <source>
        <dbReference type="ARBA" id="ARBA00035462"/>
    </source>
</evidence>
<dbReference type="GO" id="GO:0019843">
    <property type="term" value="F:rRNA binding"/>
    <property type="evidence" value="ECO:0007669"/>
    <property type="project" value="UniProtKB-KW"/>
</dbReference>
<keyword evidence="3" id="KW-0694">RNA-binding</keyword>
<dbReference type="GO" id="GO:0006412">
    <property type="term" value="P:translation"/>
    <property type="evidence" value="ECO:0007669"/>
    <property type="project" value="InterPro"/>
</dbReference>